<protein>
    <recommendedName>
        <fullName evidence="4">Bromo domain-containing protein</fullName>
    </recommendedName>
</protein>
<feature type="compositionally biased region" description="Pro residues" evidence="3">
    <location>
        <begin position="468"/>
        <end position="478"/>
    </location>
</feature>
<evidence type="ECO:0000313" key="5">
    <source>
        <dbReference type="EMBL" id="KAL2265813.1"/>
    </source>
</evidence>
<dbReference type="Proteomes" id="UP001600064">
    <property type="component" value="Unassembled WGS sequence"/>
</dbReference>
<evidence type="ECO:0000256" key="1">
    <source>
        <dbReference type="ARBA" id="ARBA00023117"/>
    </source>
</evidence>
<feature type="region of interest" description="Disordered" evidence="3">
    <location>
        <begin position="1"/>
        <end position="22"/>
    </location>
</feature>
<feature type="compositionally biased region" description="Low complexity" evidence="3">
    <location>
        <begin position="479"/>
        <end position="507"/>
    </location>
</feature>
<dbReference type="InterPro" id="IPR001487">
    <property type="entry name" value="Bromodomain"/>
</dbReference>
<name>A0ABR4D643_9PEZI</name>
<proteinExistence type="predicted"/>
<dbReference type="SUPFAM" id="SSF47370">
    <property type="entry name" value="Bromodomain"/>
    <property type="match status" value="1"/>
</dbReference>
<feature type="compositionally biased region" description="Low complexity" evidence="3">
    <location>
        <begin position="416"/>
        <end position="451"/>
    </location>
</feature>
<dbReference type="InterPro" id="IPR036427">
    <property type="entry name" value="Bromodomain-like_sf"/>
</dbReference>
<feature type="compositionally biased region" description="Pro residues" evidence="3">
    <location>
        <begin position="252"/>
        <end position="285"/>
    </location>
</feature>
<dbReference type="Gene3D" id="1.20.920.10">
    <property type="entry name" value="Bromodomain-like"/>
    <property type="match status" value="1"/>
</dbReference>
<feature type="compositionally biased region" description="Acidic residues" evidence="3">
    <location>
        <begin position="1024"/>
        <end position="1053"/>
    </location>
</feature>
<feature type="compositionally biased region" description="Acidic residues" evidence="3">
    <location>
        <begin position="1004"/>
        <end position="1017"/>
    </location>
</feature>
<feature type="compositionally biased region" description="Pro residues" evidence="3">
    <location>
        <begin position="222"/>
        <end position="240"/>
    </location>
</feature>
<feature type="region of interest" description="Disordered" evidence="3">
    <location>
        <begin position="168"/>
        <end position="747"/>
    </location>
</feature>
<evidence type="ECO:0000259" key="4">
    <source>
        <dbReference type="PROSITE" id="PS50014"/>
    </source>
</evidence>
<dbReference type="GeneID" id="98128321"/>
<evidence type="ECO:0000256" key="3">
    <source>
        <dbReference type="SAM" id="MobiDB-lite"/>
    </source>
</evidence>
<organism evidence="5 6">
    <name type="scientific">Remersonia thermophila</name>
    <dbReference type="NCBI Taxonomy" id="72144"/>
    <lineage>
        <taxon>Eukaryota</taxon>
        <taxon>Fungi</taxon>
        <taxon>Dikarya</taxon>
        <taxon>Ascomycota</taxon>
        <taxon>Pezizomycotina</taxon>
        <taxon>Sordariomycetes</taxon>
        <taxon>Sordariomycetidae</taxon>
        <taxon>Sordariales</taxon>
        <taxon>Sordariales incertae sedis</taxon>
        <taxon>Remersonia</taxon>
    </lineage>
</organism>
<feature type="compositionally biased region" description="Low complexity" evidence="3">
    <location>
        <begin position="241"/>
        <end position="251"/>
    </location>
</feature>
<evidence type="ECO:0000313" key="6">
    <source>
        <dbReference type="Proteomes" id="UP001600064"/>
    </source>
</evidence>
<feature type="region of interest" description="Disordered" evidence="3">
    <location>
        <begin position="963"/>
        <end position="1068"/>
    </location>
</feature>
<reference evidence="5 6" key="1">
    <citation type="journal article" date="2024" name="Commun. Biol.">
        <title>Comparative genomic analysis of thermophilic fungi reveals convergent evolutionary adaptations and gene losses.</title>
        <authorList>
            <person name="Steindorff A.S."/>
            <person name="Aguilar-Pontes M.V."/>
            <person name="Robinson A.J."/>
            <person name="Andreopoulos B."/>
            <person name="LaButti K."/>
            <person name="Kuo A."/>
            <person name="Mondo S."/>
            <person name="Riley R."/>
            <person name="Otillar R."/>
            <person name="Haridas S."/>
            <person name="Lipzen A."/>
            <person name="Grimwood J."/>
            <person name="Schmutz J."/>
            <person name="Clum A."/>
            <person name="Reid I.D."/>
            <person name="Moisan M.C."/>
            <person name="Butler G."/>
            <person name="Nguyen T.T.M."/>
            <person name="Dewar K."/>
            <person name="Conant G."/>
            <person name="Drula E."/>
            <person name="Henrissat B."/>
            <person name="Hansel C."/>
            <person name="Singer S."/>
            <person name="Hutchinson M.I."/>
            <person name="de Vries R.P."/>
            <person name="Natvig D.O."/>
            <person name="Powell A.J."/>
            <person name="Tsang A."/>
            <person name="Grigoriev I.V."/>
        </authorList>
    </citation>
    <scope>NUCLEOTIDE SEQUENCE [LARGE SCALE GENOMIC DNA]</scope>
    <source>
        <strain evidence="5 6">ATCC 22073</strain>
    </source>
</reference>
<dbReference type="EMBL" id="JAZGUE010000006">
    <property type="protein sequence ID" value="KAL2265813.1"/>
    <property type="molecule type" value="Genomic_DNA"/>
</dbReference>
<keyword evidence="1 2" id="KW-0103">Bromodomain</keyword>
<gene>
    <name evidence="5" type="ORF">VTJ83DRAFT_6913</name>
</gene>
<feature type="region of interest" description="Disordered" evidence="3">
    <location>
        <begin position="89"/>
        <end position="116"/>
    </location>
</feature>
<feature type="compositionally biased region" description="Low complexity" evidence="3">
    <location>
        <begin position="334"/>
        <end position="345"/>
    </location>
</feature>
<dbReference type="PANTHER" id="PTHR15398:SF4">
    <property type="entry name" value="BROMODOMAIN-CONTAINING PROTEIN 8 ISOFORM X1"/>
    <property type="match status" value="1"/>
</dbReference>
<feature type="domain" description="Bromo" evidence="4">
    <location>
        <begin position="772"/>
        <end position="869"/>
    </location>
</feature>
<sequence length="1068" mass="111130">MTASPTTATTTTTTTTTTSSSSHTPLETLLLFRAVAHFGLDDASFTRIADTLRANKLLRNAASYDPCRLTADALRDLFLRVVREELTFSDADKTPGPDGALSPASKKRRLEPPPLLSLKDARQHIARIEAAYARIHDVYVKHAVGEVQQYERAYEALVGEIKDLEKTVPEAPEPEPELESKPQLQQPQTQPQTQPLQGPNGVQAPGRPKPAATPNGAAPSPVASPRPPQPPTPHALPHPPLRNLQPLLPAQQAPPQPPPAQTQPQPSPRPPLPPSHPNQQPPPAGRAPGTSRHPPPNGTTPVLQAPQGAAPFQPSPSPAAPAGTDGLQRPDGVPAPRQAPAFSAPSPQPPAQGQLKWEPPYQPANAPPAQAAGPAGPPAVPPQRPQQPIPAPPGPALPQAQPGRPMQAAPVPPHPASQFAAALQSPAASAAARPPQFVPAPAAGAPPQQSQLHPPYAGPAFSATGQAPPAPPLVPAPAPQAAAAAAASGAARGAGVAATAAPAGSVPRPGPGVAAPSPRPQASAVLQAPAAQPNAPPARPDAADPRHSSPYNPPRPGGSRPPAVATPTPAARFGAAPGPRTPNVGFPMRIAGGSGTKWVSTSTPSTPRPGIELRLGYDDVPSPAYEPTSPVLHPAPLSATRDAEKREEPSETPKPKAGASRPVPRHPTASHEKKPSQAGSDMVKVKEEAGTPRLTTETGDTTADESVTGRTQPSRSSKRKRDDLTPTPAQTPRASQMREALPEGLVPGESPTLVLWTRSFNKVCGSAMEQIIHHRSANMFAQPIREKDAPGYHKVIKQPTDLKSIRAAINHGNRAAQAAAHALPDGGDPGTSSVWLPRTEDLVPPRSIINSSQLDRELAHMFSNAIMYNPDPNHGPGPAFLRDNVESDADGAGGDSHHQNQDSGVLGYQVDEFGVVNDARGMFVEVEKLLSELRSAEVRRNVPPSAVAAAAAAAAAALAAANAASAPPPGGSDREGSGESQRGESSDKDGAAAGGADEKHGDGAEDDDDDDDEEEEEEAHKDEEEAEVEEEEDDEDEEEENHADNGREEEEPEGSAAAAVKRRRVARG</sequence>
<keyword evidence="6" id="KW-1185">Reference proteome</keyword>
<feature type="compositionally biased region" description="Basic and acidic residues" evidence="3">
    <location>
        <begin position="641"/>
        <end position="654"/>
    </location>
</feature>
<dbReference type="PANTHER" id="PTHR15398">
    <property type="entry name" value="BROMODOMAIN-CONTAINING PROTEIN 8"/>
    <property type="match status" value="1"/>
</dbReference>
<feature type="compositionally biased region" description="Basic and acidic residues" evidence="3">
    <location>
        <begin position="972"/>
        <end position="1003"/>
    </location>
</feature>
<comment type="caution">
    <text evidence="5">The sequence shown here is derived from an EMBL/GenBank/DDBJ whole genome shotgun (WGS) entry which is preliminary data.</text>
</comment>
<dbReference type="Pfam" id="PF00439">
    <property type="entry name" value="Bromodomain"/>
    <property type="match status" value="1"/>
</dbReference>
<feature type="compositionally biased region" description="Low complexity" evidence="3">
    <location>
        <begin position="561"/>
        <end position="582"/>
    </location>
</feature>
<accession>A0ABR4D643</accession>
<feature type="compositionally biased region" description="Polar residues" evidence="3">
    <location>
        <begin position="693"/>
        <end position="715"/>
    </location>
</feature>
<dbReference type="CDD" id="cd04369">
    <property type="entry name" value="Bromodomain"/>
    <property type="match status" value="1"/>
</dbReference>
<evidence type="ECO:0000256" key="2">
    <source>
        <dbReference type="PROSITE-ProRule" id="PRU00035"/>
    </source>
</evidence>
<feature type="compositionally biased region" description="Low complexity" evidence="3">
    <location>
        <begin position="181"/>
        <end position="197"/>
    </location>
</feature>
<dbReference type="PROSITE" id="PS50014">
    <property type="entry name" value="BROMODOMAIN_2"/>
    <property type="match status" value="1"/>
</dbReference>
<feature type="region of interest" description="Disordered" evidence="3">
    <location>
        <begin position="870"/>
        <end position="903"/>
    </location>
</feature>
<dbReference type="RefSeq" id="XP_070864540.1">
    <property type="nucleotide sequence ID" value="XM_071013677.1"/>
</dbReference>
<feature type="compositionally biased region" description="Pro residues" evidence="3">
    <location>
        <begin position="375"/>
        <end position="396"/>
    </location>
</feature>